<gene>
    <name evidence="2" type="ORF">BJP25_21785</name>
</gene>
<reference evidence="2 3" key="1">
    <citation type="submission" date="2016-10" db="EMBL/GenBank/DDBJ databases">
        <title>The Draft Genome Sequence of Actinokineospora bangkokensis 44EHWT reveals the biosynthetic pathway of antifungal compounds Thailandins with unusual extender unit butylmalonyl-CoA.</title>
        <authorList>
            <person name="Greule A."/>
            <person name="Intra B."/>
            <person name="Flemming S."/>
            <person name="Rommel M.G."/>
            <person name="Panbangred W."/>
            <person name="Bechthold A."/>
        </authorList>
    </citation>
    <scope>NUCLEOTIDE SEQUENCE [LARGE SCALE GENOMIC DNA]</scope>
    <source>
        <strain evidence="2 3">44EHW</strain>
    </source>
</reference>
<dbReference type="SUPFAM" id="SSF52091">
    <property type="entry name" value="SpoIIaa-like"/>
    <property type="match status" value="1"/>
</dbReference>
<feature type="domain" description="STAS" evidence="1">
    <location>
        <begin position="13"/>
        <end position="120"/>
    </location>
</feature>
<protein>
    <recommendedName>
        <fullName evidence="1">STAS domain-containing protein</fullName>
    </recommendedName>
</protein>
<organism evidence="2 3">
    <name type="scientific">Actinokineospora bangkokensis</name>
    <dbReference type="NCBI Taxonomy" id="1193682"/>
    <lineage>
        <taxon>Bacteria</taxon>
        <taxon>Bacillati</taxon>
        <taxon>Actinomycetota</taxon>
        <taxon>Actinomycetes</taxon>
        <taxon>Pseudonocardiales</taxon>
        <taxon>Pseudonocardiaceae</taxon>
        <taxon>Actinokineospora</taxon>
    </lineage>
</organism>
<dbReference type="Pfam" id="PF01740">
    <property type="entry name" value="STAS"/>
    <property type="match status" value="1"/>
</dbReference>
<dbReference type="Proteomes" id="UP000186040">
    <property type="component" value="Unassembled WGS sequence"/>
</dbReference>
<dbReference type="Gene3D" id="3.30.750.24">
    <property type="entry name" value="STAS domain"/>
    <property type="match status" value="1"/>
</dbReference>
<evidence type="ECO:0000313" key="3">
    <source>
        <dbReference type="Proteomes" id="UP000186040"/>
    </source>
</evidence>
<dbReference type="EMBL" id="MKQR01000016">
    <property type="protein sequence ID" value="OLR92664.1"/>
    <property type="molecule type" value="Genomic_DNA"/>
</dbReference>
<dbReference type="CDD" id="cd07043">
    <property type="entry name" value="STAS_anti-anti-sigma_factors"/>
    <property type="match status" value="1"/>
</dbReference>
<sequence>MLGEDGRVASPLLTVHREQIGPTVVVHAVGDVDLATVGQLSEALSEATLAPGVEGVVANLSGVGFLGSAGLSALVVARNEAQKAALPFTVVAEGAARRALALTMLDSTLTVADRLEDVVG</sequence>
<dbReference type="InterPro" id="IPR002645">
    <property type="entry name" value="STAS_dom"/>
</dbReference>
<dbReference type="STRING" id="1193682.BJP25_21785"/>
<proteinExistence type="predicted"/>
<evidence type="ECO:0000313" key="2">
    <source>
        <dbReference type="EMBL" id="OLR92664.1"/>
    </source>
</evidence>
<comment type="caution">
    <text evidence="2">The sequence shown here is derived from an EMBL/GenBank/DDBJ whole genome shotgun (WGS) entry which is preliminary data.</text>
</comment>
<accession>A0A1Q9LKZ5</accession>
<dbReference type="InterPro" id="IPR036513">
    <property type="entry name" value="STAS_dom_sf"/>
</dbReference>
<evidence type="ECO:0000259" key="1">
    <source>
        <dbReference type="PROSITE" id="PS50801"/>
    </source>
</evidence>
<name>A0A1Q9LKZ5_9PSEU</name>
<dbReference type="AlphaFoldDB" id="A0A1Q9LKZ5"/>
<keyword evidence="3" id="KW-1185">Reference proteome</keyword>
<dbReference type="PROSITE" id="PS50801">
    <property type="entry name" value="STAS"/>
    <property type="match status" value="1"/>
</dbReference>